<dbReference type="AlphaFoldDB" id="A0A0C9NEP8"/>
<dbReference type="Proteomes" id="UP000032025">
    <property type="component" value="Unassembled WGS sequence"/>
</dbReference>
<gene>
    <name evidence="1" type="ORF">SP6_43_02210</name>
</gene>
<dbReference type="PROSITE" id="PS51257">
    <property type="entry name" value="PROKAR_LIPOPROTEIN"/>
    <property type="match status" value="1"/>
</dbReference>
<name>A0A0C9NEP8_SPHPI</name>
<evidence type="ECO:0000313" key="1">
    <source>
        <dbReference type="EMBL" id="GAN14722.1"/>
    </source>
</evidence>
<reference evidence="1 2" key="1">
    <citation type="submission" date="2014-08" db="EMBL/GenBank/DDBJ databases">
        <title>Whole genome shotgun sequence of Sphingomonas paucimobilis NBRC 13935.</title>
        <authorList>
            <person name="Hosoyama A."/>
            <person name="Hashimoto M."/>
            <person name="Hosoyama Y."/>
            <person name="Noguchi M."/>
            <person name="Uohara A."/>
            <person name="Ohji S."/>
            <person name="Katano-Makiyama Y."/>
            <person name="Ichikawa N."/>
            <person name="Kimura A."/>
            <person name="Yamazoe A."/>
            <person name="Fujita N."/>
        </authorList>
    </citation>
    <scope>NUCLEOTIDE SEQUENCE [LARGE SCALE GENOMIC DNA]</scope>
    <source>
        <strain evidence="1 2">NBRC 13935</strain>
    </source>
</reference>
<dbReference type="EMBL" id="BBJS01000043">
    <property type="protein sequence ID" value="GAN14722.1"/>
    <property type="molecule type" value="Genomic_DNA"/>
</dbReference>
<organism evidence="1 2">
    <name type="scientific">Sphingomonas paucimobilis NBRC 13935</name>
    <dbReference type="NCBI Taxonomy" id="1219050"/>
    <lineage>
        <taxon>Bacteria</taxon>
        <taxon>Pseudomonadati</taxon>
        <taxon>Pseudomonadota</taxon>
        <taxon>Alphaproteobacteria</taxon>
        <taxon>Sphingomonadales</taxon>
        <taxon>Sphingomonadaceae</taxon>
        <taxon>Sphingomonas</taxon>
    </lineage>
</organism>
<accession>A0A0C9NEP8</accession>
<proteinExistence type="predicted"/>
<evidence type="ECO:0000313" key="2">
    <source>
        <dbReference type="Proteomes" id="UP000032025"/>
    </source>
</evidence>
<sequence>MEMKGIRAALVPALLLGIAGCTTTGSGVGVSRAGSTTATFVWKSSGARSGTMTANLSTGATYAGPFFQITSETTIEELGPLWTGWGNRWRWRGWAYWGPTQSTLTHYSGRVLANLGGPDGQMRCHFRLMRPGAGMAGGGQGRCQLPSGTIIDATFPPT</sequence>
<protein>
    <submittedName>
        <fullName evidence="1">DNA, contig: SP643</fullName>
    </submittedName>
</protein>
<comment type="caution">
    <text evidence="1">The sequence shown here is derived from an EMBL/GenBank/DDBJ whole genome shotgun (WGS) entry which is preliminary data.</text>
</comment>
<keyword evidence="2" id="KW-1185">Reference proteome</keyword>